<evidence type="ECO:0000256" key="4">
    <source>
        <dbReference type="ARBA" id="ARBA00014660"/>
    </source>
</evidence>
<comment type="function">
    <text evidence="1">Involved in the viral transport within, and between cells.</text>
</comment>
<accession>D0U2D6</accession>
<evidence type="ECO:0000256" key="6">
    <source>
        <dbReference type="ARBA" id="ARBA00022692"/>
    </source>
</evidence>
<comment type="subunit">
    <text evidence="11">Interacts with the capsid protein (CP). Part of a MP-CP-viral DNA complex.</text>
</comment>
<keyword evidence="9" id="KW-0916">Viral movement protein</keyword>
<dbReference type="InterPro" id="IPR002621">
    <property type="entry name" value="Gemini_mov"/>
</dbReference>
<keyword evidence="5" id="KW-0813">Transport</keyword>
<dbReference type="KEGG" id="vg:11273150"/>
<dbReference type="GeneID" id="11273150"/>
<evidence type="ECO:0000256" key="8">
    <source>
        <dbReference type="ARBA" id="ARBA00022989"/>
    </source>
</evidence>
<proteinExistence type="inferred from homology"/>
<keyword evidence="7" id="KW-1043">Host membrane</keyword>
<evidence type="ECO:0000256" key="5">
    <source>
        <dbReference type="ARBA" id="ARBA00022448"/>
    </source>
</evidence>
<dbReference type="GO" id="GO:0033644">
    <property type="term" value="C:host cell membrane"/>
    <property type="evidence" value="ECO:0007669"/>
    <property type="project" value="UniProtKB-SubCell"/>
</dbReference>
<feature type="transmembrane region" description="Helical" evidence="12">
    <location>
        <begin position="37"/>
        <end position="56"/>
    </location>
</feature>
<reference evidence="13 14" key="1">
    <citation type="journal article" date="2009" name="Arch. Virol.">
        <title>A novel sugarcane-infecting mastrevirus from South Africa.</title>
        <authorList>
            <person name="Lawry R."/>
            <person name="Martin D.P."/>
            <person name="Shepherd D.N."/>
            <person name="van Antwerpen T."/>
            <person name="Varsani A."/>
        </authorList>
    </citation>
    <scope>NUCLEOTIDE SEQUENCE [LARGE SCALE GENOMIC DNA]</scope>
    <source>
        <strain evidence="13">SacSV_ZA_Emp_T1_2008</strain>
    </source>
</reference>
<comment type="subcellular location">
    <subcellularLocation>
        <location evidence="2">Host membrane</location>
        <topology evidence="2">Single-pass membrane protein</topology>
    </subcellularLocation>
</comment>
<dbReference type="Pfam" id="PF01708">
    <property type="entry name" value="Gemini_mov"/>
    <property type="match status" value="1"/>
</dbReference>
<dbReference type="RefSeq" id="YP_003288766.1">
    <property type="nucleotide sequence ID" value="NC_013464.1"/>
</dbReference>
<keyword evidence="10 12" id="KW-0472">Membrane</keyword>
<dbReference type="GO" id="GO:0046740">
    <property type="term" value="P:transport of virus in host, cell to cell"/>
    <property type="evidence" value="ECO:0007669"/>
    <property type="project" value="UniProtKB-KW"/>
</dbReference>
<evidence type="ECO:0000256" key="3">
    <source>
        <dbReference type="ARBA" id="ARBA00010512"/>
    </source>
</evidence>
<evidence type="ECO:0000256" key="7">
    <source>
        <dbReference type="ARBA" id="ARBA00022870"/>
    </source>
</evidence>
<comment type="similarity">
    <text evidence="3">Belongs to the mastrevirus movement protein family.</text>
</comment>
<name>D0U2D6_9GEMI</name>
<evidence type="ECO:0000256" key="10">
    <source>
        <dbReference type="ARBA" id="ARBA00023136"/>
    </source>
</evidence>
<evidence type="ECO:0000256" key="9">
    <source>
        <dbReference type="ARBA" id="ARBA00023031"/>
    </source>
</evidence>
<keyword evidence="6 12" id="KW-0812">Transmembrane</keyword>
<dbReference type="Proteomes" id="UP000202840">
    <property type="component" value="Segment"/>
</dbReference>
<evidence type="ECO:0000256" key="2">
    <source>
        <dbReference type="ARBA" id="ARBA00004379"/>
    </source>
</evidence>
<keyword evidence="14" id="KW-1185">Reference proteome</keyword>
<sequence length="109" mass="11676">MEGAYGAIYPSAQSALPRVPIAAPSSPSLPWSRVGEIAIFVFVAVLSFYLLWVWVLRDLIFVVKARRGHSTEELRFGPTVQAPPVAPVSVPGASAVTASCPPEPRPFCV</sequence>
<evidence type="ECO:0000256" key="12">
    <source>
        <dbReference type="SAM" id="Phobius"/>
    </source>
</evidence>
<protein>
    <recommendedName>
        <fullName evidence="4">Movement protein</fullName>
    </recommendedName>
</protein>
<evidence type="ECO:0000256" key="11">
    <source>
        <dbReference type="ARBA" id="ARBA00025953"/>
    </source>
</evidence>
<organism evidence="13 14">
    <name type="scientific">Saccharum streak virus</name>
    <dbReference type="NCBI Taxonomy" id="683179"/>
    <lineage>
        <taxon>Viruses</taxon>
        <taxon>Monodnaviria</taxon>
        <taxon>Shotokuvirae</taxon>
        <taxon>Cressdnaviricota</taxon>
        <taxon>Repensiviricetes</taxon>
        <taxon>Geplafuvirales</taxon>
        <taxon>Geminiviridae</taxon>
        <taxon>Mastrevirus</taxon>
        <taxon>Mastrevirus sacchari</taxon>
    </lineage>
</organism>
<dbReference type="GO" id="GO:0016020">
    <property type="term" value="C:membrane"/>
    <property type="evidence" value="ECO:0007669"/>
    <property type="project" value="InterPro"/>
</dbReference>
<evidence type="ECO:0000313" key="14">
    <source>
        <dbReference type="Proteomes" id="UP000202840"/>
    </source>
</evidence>
<evidence type="ECO:0000313" key="13">
    <source>
        <dbReference type="EMBL" id="ACY08851.1"/>
    </source>
</evidence>
<dbReference type="EMBL" id="GQ273988">
    <property type="protein sequence ID" value="ACY08851.1"/>
    <property type="molecule type" value="Genomic_DNA"/>
</dbReference>
<evidence type="ECO:0000256" key="1">
    <source>
        <dbReference type="ARBA" id="ARBA00002157"/>
    </source>
</evidence>
<dbReference type="OrthoDB" id="27279at10239"/>
<keyword evidence="8 12" id="KW-1133">Transmembrane helix</keyword>